<evidence type="ECO:0000256" key="5">
    <source>
        <dbReference type="ARBA" id="ARBA00022679"/>
    </source>
</evidence>
<name>A0A1G8CIW8_9BACI</name>
<evidence type="ECO:0000313" key="13">
    <source>
        <dbReference type="Proteomes" id="UP000199017"/>
    </source>
</evidence>
<dbReference type="SUPFAM" id="SSF53383">
    <property type="entry name" value="PLP-dependent transferases"/>
    <property type="match status" value="1"/>
</dbReference>
<dbReference type="Proteomes" id="UP000199017">
    <property type="component" value="Unassembled WGS sequence"/>
</dbReference>
<evidence type="ECO:0000256" key="7">
    <source>
        <dbReference type="ARBA" id="ARBA00022898"/>
    </source>
</evidence>
<comment type="subunit">
    <text evidence="4 10">Homodimer.</text>
</comment>
<gene>
    <name evidence="12" type="ORF">SAMN05216352_101339</name>
</gene>
<evidence type="ECO:0000256" key="1">
    <source>
        <dbReference type="ARBA" id="ARBA00001933"/>
    </source>
</evidence>
<dbReference type="EMBL" id="FNDU01000001">
    <property type="protein sequence ID" value="SDH45431.1"/>
    <property type="molecule type" value="Genomic_DNA"/>
</dbReference>
<dbReference type="InterPro" id="IPR015422">
    <property type="entry name" value="PyrdxlP-dep_Trfase_small"/>
</dbReference>
<evidence type="ECO:0000256" key="9">
    <source>
        <dbReference type="PIRSR" id="PIRSR604723-51"/>
    </source>
</evidence>
<evidence type="ECO:0000256" key="4">
    <source>
        <dbReference type="ARBA" id="ARBA00011738"/>
    </source>
</evidence>
<reference evidence="12 13" key="1">
    <citation type="submission" date="2016-10" db="EMBL/GenBank/DDBJ databases">
        <authorList>
            <person name="de Groot N.N."/>
        </authorList>
    </citation>
    <scope>NUCLEOTIDE SEQUENCE [LARGE SCALE GENOMIC DNA]</scope>
    <source>
        <strain evidence="13">P4B,CCM 7963,CECT 7998,DSM 25260,IBRC-M 10614,KCTC 13821</strain>
    </source>
</reference>
<dbReference type="PROSITE" id="PS00599">
    <property type="entry name" value="AA_TRANSFER_CLASS_2"/>
    <property type="match status" value="1"/>
</dbReference>
<accession>A0A1G8CIW8</accession>
<dbReference type="Gene3D" id="3.90.1150.10">
    <property type="entry name" value="Aspartate Aminotransferase, domain 1"/>
    <property type="match status" value="1"/>
</dbReference>
<dbReference type="RefSeq" id="WP_245917756.1">
    <property type="nucleotide sequence ID" value="NZ_FNDU01000001.1"/>
</dbReference>
<comment type="catalytic activity">
    <reaction evidence="8 10">
        <text>6-carboxyhexanoyl-[ACP] + L-alanine + H(+) = (8S)-8-amino-7-oxononanoate + holo-[ACP] + CO2</text>
        <dbReference type="Rhea" id="RHEA:42288"/>
        <dbReference type="Rhea" id="RHEA-COMP:9685"/>
        <dbReference type="Rhea" id="RHEA-COMP:9955"/>
        <dbReference type="ChEBI" id="CHEBI:15378"/>
        <dbReference type="ChEBI" id="CHEBI:16526"/>
        <dbReference type="ChEBI" id="CHEBI:57972"/>
        <dbReference type="ChEBI" id="CHEBI:64479"/>
        <dbReference type="ChEBI" id="CHEBI:78846"/>
        <dbReference type="ChEBI" id="CHEBI:149468"/>
        <dbReference type="EC" id="2.3.1.47"/>
    </reaction>
</comment>
<protein>
    <recommendedName>
        <fullName evidence="10">8-amino-7-ketopelargonate synthase</fullName>
        <ecNumber evidence="10">2.3.1.47</ecNumber>
    </recommendedName>
</protein>
<evidence type="ECO:0000256" key="6">
    <source>
        <dbReference type="ARBA" id="ARBA00022756"/>
    </source>
</evidence>
<dbReference type="GO" id="GO:0008710">
    <property type="term" value="F:8-amino-7-oxononanoate synthase activity"/>
    <property type="evidence" value="ECO:0007669"/>
    <property type="project" value="UniProtKB-UniRule"/>
</dbReference>
<dbReference type="Pfam" id="PF00155">
    <property type="entry name" value="Aminotran_1_2"/>
    <property type="match status" value="1"/>
</dbReference>
<dbReference type="STRING" id="930129.SAMN05216352_101339"/>
<dbReference type="UniPathway" id="UPA00078"/>
<comment type="function">
    <text evidence="10">Catalyzes the decarboxylative condensation of pimeloyl-[acyl-carrier protein] and L-alanine to produce 8-amino-7-oxononanoate (AON), [acyl-carrier protein], and carbon dioxide.</text>
</comment>
<organism evidence="12 13">
    <name type="scientific">Alteribacillus bidgolensis</name>
    <dbReference type="NCBI Taxonomy" id="930129"/>
    <lineage>
        <taxon>Bacteria</taxon>
        <taxon>Bacillati</taxon>
        <taxon>Bacillota</taxon>
        <taxon>Bacilli</taxon>
        <taxon>Bacillales</taxon>
        <taxon>Bacillaceae</taxon>
        <taxon>Alteribacillus</taxon>
    </lineage>
</organism>
<evidence type="ECO:0000256" key="3">
    <source>
        <dbReference type="ARBA" id="ARBA00010008"/>
    </source>
</evidence>
<dbReference type="InterPro" id="IPR050087">
    <property type="entry name" value="AON_synthase_class-II"/>
</dbReference>
<dbReference type="Gene3D" id="3.40.640.10">
    <property type="entry name" value="Type I PLP-dependent aspartate aminotransferase-like (Major domain)"/>
    <property type="match status" value="1"/>
</dbReference>
<comment type="similarity">
    <text evidence="3 10">Belongs to the class-II pyridoxal-phosphate-dependent aminotransferase family. BioF subfamily.</text>
</comment>
<dbReference type="PANTHER" id="PTHR13693">
    <property type="entry name" value="CLASS II AMINOTRANSFERASE/8-AMINO-7-OXONONANOATE SYNTHASE"/>
    <property type="match status" value="1"/>
</dbReference>
<dbReference type="GO" id="GO:0030170">
    <property type="term" value="F:pyridoxal phosphate binding"/>
    <property type="evidence" value="ECO:0007669"/>
    <property type="project" value="InterPro"/>
</dbReference>
<dbReference type="InterPro" id="IPR015424">
    <property type="entry name" value="PyrdxlP-dep_Trfase"/>
</dbReference>
<feature type="domain" description="Aminotransferase class I/classII large" evidence="11">
    <location>
        <begin position="47"/>
        <end position="380"/>
    </location>
</feature>
<dbReference type="AlphaFoldDB" id="A0A1G8CIW8"/>
<comment type="cofactor">
    <cofactor evidence="1 9 10">
        <name>pyridoxal 5'-phosphate</name>
        <dbReference type="ChEBI" id="CHEBI:597326"/>
    </cofactor>
</comment>
<dbReference type="PANTHER" id="PTHR13693:SF3">
    <property type="entry name" value="LD36009P"/>
    <property type="match status" value="1"/>
</dbReference>
<keyword evidence="5 10" id="KW-0808">Transferase</keyword>
<dbReference type="InterPro" id="IPR015421">
    <property type="entry name" value="PyrdxlP-dep_Trfase_major"/>
</dbReference>
<dbReference type="CDD" id="cd06454">
    <property type="entry name" value="KBL_like"/>
    <property type="match status" value="1"/>
</dbReference>
<sequence>MIKPTYSWVDQQINDLKKRGLYRHLRTIESGPASTVEIEGKEMLIASSNNYLGLAADQRLIMEASKVVQQFGVGSTGSRLTTGNSTWHEKLEKRIAAFKKEEAAIVFSSGYLANVGVISALAQDGDVILSDELNHASLIDGCRLSKANTMVYRHVDMNDLKKKLQLARNAQNKFIVTDSVFSMDGNLAPLPEIKELADQYNAFIIVDDAHATGVLGENGRGSTEHFHVEVDITIGTFSKAIGTEGGFAAGSFPIIELLRNKARSFIFQTALPPGSVAAAIKSIDIIEQEKSLIHSLRANIEKLQKQLAEIGFVTMPTPTPIIPVLIGEAQKTVAFSKQLEREGIFAPAIRPPTVPEGKSRIRLTVMASHTDKHIQQVSQAFYTTGKNMGVI</sequence>
<feature type="modified residue" description="N6-(pyridoxal phosphate)lysine" evidence="9">
    <location>
        <position position="239"/>
    </location>
</feature>
<proteinExistence type="inferred from homology"/>
<evidence type="ECO:0000313" key="12">
    <source>
        <dbReference type="EMBL" id="SDH45431.1"/>
    </source>
</evidence>
<dbReference type="InterPro" id="IPR004723">
    <property type="entry name" value="AONS_Archaea/Proteobacteria"/>
</dbReference>
<keyword evidence="7 9" id="KW-0663">Pyridoxal phosphate</keyword>
<evidence type="ECO:0000256" key="8">
    <source>
        <dbReference type="ARBA" id="ARBA00047715"/>
    </source>
</evidence>
<comment type="pathway">
    <text evidence="2 10">Cofactor biosynthesis; biotin biosynthesis.</text>
</comment>
<keyword evidence="6" id="KW-0093">Biotin biosynthesis</keyword>
<dbReference type="EC" id="2.3.1.47" evidence="10"/>
<dbReference type="FunFam" id="3.40.640.10:FF:000006">
    <property type="entry name" value="5-aminolevulinate synthase, mitochondrial"/>
    <property type="match status" value="1"/>
</dbReference>
<evidence type="ECO:0000256" key="10">
    <source>
        <dbReference type="RuleBase" id="RU003693"/>
    </source>
</evidence>
<evidence type="ECO:0000259" key="11">
    <source>
        <dbReference type="Pfam" id="PF00155"/>
    </source>
</evidence>
<dbReference type="InterPro" id="IPR001917">
    <property type="entry name" value="Aminotrans_II_pyridoxalP_BS"/>
</dbReference>
<dbReference type="InterPro" id="IPR004839">
    <property type="entry name" value="Aminotransferase_I/II_large"/>
</dbReference>
<dbReference type="GO" id="GO:0009102">
    <property type="term" value="P:biotin biosynthetic process"/>
    <property type="evidence" value="ECO:0007669"/>
    <property type="project" value="UniProtKB-UniRule"/>
</dbReference>
<evidence type="ECO:0000256" key="2">
    <source>
        <dbReference type="ARBA" id="ARBA00004746"/>
    </source>
</evidence>
<dbReference type="NCBIfam" id="TIGR00858">
    <property type="entry name" value="bioF"/>
    <property type="match status" value="1"/>
</dbReference>
<keyword evidence="13" id="KW-1185">Reference proteome</keyword>